<name>A0A836F1Q6_9HYME</name>
<proteinExistence type="predicted"/>
<dbReference type="PANTHER" id="PTHR47326">
    <property type="entry name" value="TRANSPOSABLE ELEMENT TC3 TRANSPOSASE-LIKE PROTEIN"/>
    <property type="match status" value="1"/>
</dbReference>
<dbReference type="InterPro" id="IPR036397">
    <property type="entry name" value="RNaseH_sf"/>
</dbReference>
<dbReference type="Gene3D" id="3.30.420.10">
    <property type="entry name" value="Ribonuclease H-like superfamily/Ribonuclease H"/>
    <property type="match status" value="1"/>
</dbReference>
<feature type="domain" description="Mos1 transposase HTH" evidence="2">
    <location>
        <begin position="16"/>
        <end position="65"/>
    </location>
</feature>
<dbReference type="Pfam" id="PF17906">
    <property type="entry name" value="HTH_48"/>
    <property type="match status" value="1"/>
</dbReference>
<dbReference type="PANTHER" id="PTHR47326:SF1">
    <property type="entry name" value="HTH PSQ-TYPE DOMAIN-CONTAINING PROTEIN"/>
    <property type="match status" value="1"/>
</dbReference>
<evidence type="ECO:0000259" key="2">
    <source>
        <dbReference type="Pfam" id="PF17906"/>
    </source>
</evidence>
<accession>A0A836F1Q6</accession>
<evidence type="ECO:0000313" key="3">
    <source>
        <dbReference type="EMBL" id="KAG5311381.1"/>
    </source>
</evidence>
<dbReference type="InterPro" id="IPR032135">
    <property type="entry name" value="DUF4817"/>
</dbReference>
<dbReference type="Gene3D" id="1.10.10.1450">
    <property type="match status" value="1"/>
</dbReference>
<protein>
    <submittedName>
        <fullName evidence="3">SETMR methyltransferase</fullName>
    </submittedName>
</protein>
<organism evidence="3 4">
    <name type="scientific">Acromyrmex insinuator</name>
    <dbReference type="NCBI Taxonomy" id="230686"/>
    <lineage>
        <taxon>Eukaryota</taxon>
        <taxon>Metazoa</taxon>
        <taxon>Ecdysozoa</taxon>
        <taxon>Arthropoda</taxon>
        <taxon>Hexapoda</taxon>
        <taxon>Insecta</taxon>
        <taxon>Pterygota</taxon>
        <taxon>Neoptera</taxon>
        <taxon>Endopterygota</taxon>
        <taxon>Hymenoptera</taxon>
        <taxon>Apocrita</taxon>
        <taxon>Aculeata</taxon>
        <taxon>Formicoidea</taxon>
        <taxon>Formicidae</taxon>
        <taxon>Myrmicinae</taxon>
        <taxon>Acromyrmex</taxon>
    </lineage>
</organism>
<dbReference type="GO" id="GO:0008168">
    <property type="term" value="F:methyltransferase activity"/>
    <property type="evidence" value="ECO:0007669"/>
    <property type="project" value="UniProtKB-KW"/>
</dbReference>
<dbReference type="InterPro" id="IPR041426">
    <property type="entry name" value="Mos1_HTH"/>
</dbReference>
<dbReference type="Pfam" id="PF16087">
    <property type="entry name" value="DUF4817"/>
    <property type="match status" value="1"/>
</dbReference>
<dbReference type="EMBL" id="JAANHZ010000409">
    <property type="protein sequence ID" value="KAG5311381.1"/>
    <property type="molecule type" value="Genomic_DNA"/>
</dbReference>
<reference evidence="3" key="1">
    <citation type="submission" date="2020-02" db="EMBL/GenBank/DDBJ databases">
        <title>Relaxed selection underlies rapid genomic changes in the transitions from sociality to social parasitism in ants.</title>
        <authorList>
            <person name="Bi X."/>
        </authorList>
    </citation>
    <scope>NUCLEOTIDE SEQUENCE</scope>
    <source>
        <strain evidence="3">BGI-DK2013a</strain>
        <tissue evidence="3">Whole body</tissue>
    </source>
</reference>
<keyword evidence="4" id="KW-1185">Reference proteome</keyword>
<evidence type="ECO:0000259" key="1">
    <source>
        <dbReference type="Pfam" id="PF16087"/>
    </source>
</evidence>
<keyword evidence="3" id="KW-0808">Transferase</keyword>
<feature type="domain" description="DUF4817" evidence="1">
    <location>
        <begin position="130"/>
        <end position="157"/>
    </location>
</feature>
<keyword evidence="3" id="KW-0489">Methyltransferase</keyword>
<feature type="non-terminal residue" evidence="3">
    <location>
        <position position="1"/>
    </location>
</feature>
<evidence type="ECO:0000313" key="4">
    <source>
        <dbReference type="Proteomes" id="UP000667349"/>
    </source>
</evidence>
<comment type="caution">
    <text evidence="3">The sequence shown here is derived from an EMBL/GenBank/DDBJ whole genome shotgun (WGS) entry which is preliminary data.</text>
</comment>
<sequence length="427" mass="50550">LDSVLFERASKMDTSKEKIHHILQFFFDKGENASQAVENVNNVYSPDTVSNSQSQFWFRRFRSGNFDVKDAPRSGRPIIENVDKIMEIESDRAQELNIAQKTVWNYLNKAGYKKKLDVWVPHELTQKNLMRFYAEKYPNRRHPDRKTIKRLCTRAENGSLKRERRKSGASEEKSVAVVAAAIVDPHMSTREIKKRHDIPKSTANRILKAQKFHPYHIHMLQKLEETDYPRRLVFCNWVQGQVEADPAFVAKVLFSDEVQHETTFTNKGDVNRHNMHYYADVNPHWKRHKEFQHFVRTELPNLLRNVPHNIQEIMWFQQDGAPAHRSRQVKNYLNERFSNRWIGLGSTTTQIWPPRSPDLTPLDFFLWGYLKEKVYKTEPTTMEDMKDRIRRACQDIPPTFLQNVRNSFQRRINKCMEVNGEAFEHLK</sequence>
<dbReference type="GO" id="GO:0003676">
    <property type="term" value="F:nucleic acid binding"/>
    <property type="evidence" value="ECO:0007669"/>
    <property type="project" value="InterPro"/>
</dbReference>
<dbReference type="Proteomes" id="UP000667349">
    <property type="component" value="Unassembled WGS sequence"/>
</dbReference>
<dbReference type="AlphaFoldDB" id="A0A836F1Q6"/>
<gene>
    <name evidence="3" type="primary">Setmar_95</name>
    <name evidence="3" type="ORF">G6Z75_0006842</name>
</gene>
<dbReference type="GO" id="GO:0032259">
    <property type="term" value="P:methylation"/>
    <property type="evidence" value="ECO:0007669"/>
    <property type="project" value="UniProtKB-KW"/>
</dbReference>
<feature type="non-terminal residue" evidence="3">
    <location>
        <position position="427"/>
    </location>
</feature>